<evidence type="ECO:0000313" key="3">
    <source>
        <dbReference type="EMBL" id="TVT38435.1"/>
    </source>
</evidence>
<sequence length="122" mass="12384">MKTHLSLGAALLGLVLSSPAFAQADIPSVSSAPNAAGVPSIPAATIPGRPGRSTSTVPTVAPENSTRPTGITGSTYANGLPDRNIDGGTQRADQPRNGQAIPGAQPTKRLHKGQPRTKQPAF</sequence>
<keyword evidence="2" id="KW-0732">Signal</keyword>
<keyword evidence="4" id="KW-1185">Reference proteome</keyword>
<feature type="signal peptide" evidence="2">
    <location>
        <begin position="1"/>
        <end position="22"/>
    </location>
</feature>
<dbReference type="EMBL" id="VMRJ01000005">
    <property type="protein sequence ID" value="TVT38435.1"/>
    <property type="molecule type" value="Genomic_DNA"/>
</dbReference>
<evidence type="ECO:0000256" key="2">
    <source>
        <dbReference type="SAM" id="SignalP"/>
    </source>
</evidence>
<proteinExistence type="predicted"/>
<dbReference type="RefSeq" id="WP_144851300.1">
    <property type="nucleotide sequence ID" value="NZ_VMRJ01000005.1"/>
</dbReference>
<accession>A0A558BPI6</accession>
<reference evidence="3 4" key="1">
    <citation type="submission" date="2019-07" db="EMBL/GenBank/DDBJ databases">
        <title>Hymenobacter sp. straun FUR1 Genome sequencing and assembly.</title>
        <authorList>
            <person name="Chhetri G."/>
        </authorList>
    </citation>
    <scope>NUCLEOTIDE SEQUENCE [LARGE SCALE GENOMIC DNA]</scope>
    <source>
        <strain evidence="3 4">Fur1</strain>
    </source>
</reference>
<protein>
    <submittedName>
        <fullName evidence="3">Uncharacterized protein</fullName>
    </submittedName>
</protein>
<dbReference type="Proteomes" id="UP000317624">
    <property type="component" value="Unassembled WGS sequence"/>
</dbReference>
<evidence type="ECO:0000256" key="1">
    <source>
        <dbReference type="SAM" id="MobiDB-lite"/>
    </source>
</evidence>
<feature type="chain" id="PRO_5035318300" evidence="2">
    <location>
        <begin position="23"/>
        <end position="122"/>
    </location>
</feature>
<name>A0A558BPI6_9BACT</name>
<evidence type="ECO:0000313" key="4">
    <source>
        <dbReference type="Proteomes" id="UP000317624"/>
    </source>
</evidence>
<organism evidence="3 4">
    <name type="scientific">Hymenobacter setariae</name>
    <dbReference type="NCBI Taxonomy" id="2594794"/>
    <lineage>
        <taxon>Bacteria</taxon>
        <taxon>Pseudomonadati</taxon>
        <taxon>Bacteroidota</taxon>
        <taxon>Cytophagia</taxon>
        <taxon>Cytophagales</taxon>
        <taxon>Hymenobacteraceae</taxon>
        <taxon>Hymenobacter</taxon>
    </lineage>
</organism>
<dbReference type="AlphaFoldDB" id="A0A558BPI6"/>
<comment type="caution">
    <text evidence="3">The sequence shown here is derived from an EMBL/GenBank/DDBJ whole genome shotgun (WGS) entry which is preliminary data.</text>
</comment>
<gene>
    <name evidence="3" type="ORF">FNT36_19790</name>
</gene>
<feature type="compositionally biased region" description="Polar residues" evidence="1">
    <location>
        <begin position="52"/>
        <end position="77"/>
    </location>
</feature>
<feature type="region of interest" description="Disordered" evidence="1">
    <location>
        <begin position="30"/>
        <end position="122"/>
    </location>
</feature>